<proteinExistence type="inferred from homology"/>
<keyword evidence="3" id="KW-1133">Transmembrane helix</keyword>
<name>A0AAD6ML68_9ROSI</name>
<reference evidence="4" key="1">
    <citation type="journal article" date="2023" name="Mol. Ecol. Resour.">
        <title>Chromosome-level genome assembly of a triploid poplar Populus alba 'Berolinensis'.</title>
        <authorList>
            <person name="Chen S."/>
            <person name="Yu Y."/>
            <person name="Wang X."/>
            <person name="Wang S."/>
            <person name="Zhang T."/>
            <person name="Zhou Y."/>
            <person name="He R."/>
            <person name="Meng N."/>
            <person name="Wang Y."/>
            <person name="Liu W."/>
            <person name="Liu Z."/>
            <person name="Liu J."/>
            <person name="Guo Q."/>
            <person name="Huang H."/>
            <person name="Sederoff R.R."/>
            <person name="Wang G."/>
            <person name="Qu G."/>
            <person name="Chen S."/>
        </authorList>
    </citation>
    <scope>NUCLEOTIDE SEQUENCE</scope>
    <source>
        <strain evidence="4">SC-2020</strain>
    </source>
</reference>
<keyword evidence="5" id="KW-1185">Reference proteome</keyword>
<protein>
    <recommendedName>
        <fullName evidence="6">GDSL esterase/lipase</fullName>
    </recommendedName>
</protein>
<dbReference type="InterPro" id="IPR036514">
    <property type="entry name" value="SGNH_hydro_sf"/>
</dbReference>
<sequence length="736" mass="81303">FSGAFPLEPDTQIALQRSKKFGEKLQSLKLSPQNYHPKFLMACQVGARMLQSGLSVMVNEVSERTCITIATCAMQNRNGEPSFSGQASKIGIKSVPFHKTRFQLRRQGWRIAFALDTGGLPGNGGQENVNGDSPPGLGGTRLGRIVSAGGRQLLEKLNSARKNLPMKIFLVLLGFYTANALATILGQTGDWDVLVAGIVVAAIEGIGMLMYKKPSSLSTRRLQSFVAMMNYWKAGVCLGLFVDAFKLEVITGVSFASAGAGYDYQTNTLLNAIPVPKQIDMFRDYIARLEGIVGEEKAKQIIGGAFVLISAGSNDILTRPFNLHYSFQDTMLDIVQNFTKELHGLGCRSMAVAGLPPVGYAPIEKTIQLATKLLLPVDIKWVDNINSYAQSYNKELVKVLAQAQATFSGSKIVYADVYEPLDDMVKNPERYGFVETKRGCCGTGLFELGPLCGPTIPTCGKSLASKFLFWDAVHPSTSTYRVIAKHIEKEVFPKFLFASSGSGYDDATNDVFQVISFPKQIDMFRDYTARLGRIVGEQKAKKIIGAALVVISTGTNDISTLRMDNNDTRYQDFLLNRVQFFTKQLYDLGCRSMIVAGLPPIGCLPIQMTTKQQPPSHRRCLHNQNLYSRSYNQKLASMLPLVQAKLSGSKIAYADIYEPLMDMIHHPEKYGFEETNKGCCGTGFVEMGPLCNPTTPTCRHPSRYLFWDAVHPGQSTYQYLSKYVVKNVLPKFVMIF</sequence>
<comment type="similarity">
    <text evidence="2">Belongs to the ycf20 family.</text>
</comment>
<dbReference type="Pfam" id="PF04483">
    <property type="entry name" value="DUF565"/>
    <property type="match status" value="1"/>
</dbReference>
<dbReference type="SUPFAM" id="SSF52266">
    <property type="entry name" value="SGNH hydrolase"/>
    <property type="match status" value="2"/>
</dbReference>
<evidence type="ECO:0008006" key="6">
    <source>
        <dbReference type="Google" id="ProtNLM"/>
    </source>
</evidence>
<feature type="transmembrane region" description="Helical" evidence="3">
    <location>
        <begin position="193"/>
        <end position="211"/>
    </location>
</feature>
<evidence type="ECO:0000313" key="5">
    <source>
        <dbReference type="Proteomes" id="UP001164929"/>
    </source>
</evidence>
<dbReference type="InterPro" id="IPR007572">
    <property type="entry name" value="Uncharacterised_Ycf20"/>
</dbReference>
<dbReference type="PANTHER" id="PTHR45642:SF120">
    <property type="entry name" value="GDSL-LIKE LIPASE_ACYLHYDROLASE"/>
    <property type="match status" value="1"/>
</dbReference>
<dbReference type="InterPro" id="IPR001087">
    <property type="entry name" value="GDSL"/>
</dbReference>
<evidence type="ECO:0000256" key="2">
    <source>
        <dbReference type="ARBA" id="ARBA00009846"/>
    </source>
</evidence>
<evidence type="ECO:0000256" key="1">
    <source>
        <dbReference type="ARBA" id="ARBA00008668"/>
    </source>
</evidence>
<feature type="transmembrane region" description="Helical" evidence="3">
    <location>
        <begin position="168"/>
        <end position="187"/>
    </location>
</feature>
<dbReference type="EMBL" id="JAQIZT010000008">
    <property type="protein sequence ID" value="KAJ6987406.1"/>
    <property type="molecule type" value="Genomic_DNA"/>
</dbReference>
<dbReference type="FunFam" id="3.40.50.1110:FF:000003">
    <property type="entry name" value="GDSL esterase/lipase APG"/>
    <property type="match status" value="2"/>
</dbReference>
<feature type="non-terminal residue" evidence="4">
    <location>
        <position position="736"/>
    </location>
</feature>
<comment type="caution">
    <text evidence="4">The sequence shown here is derived from an EMBL/GenBank/DDBJ whole genome shotgun (WGS) entry which is preliminary data.</text>
</comment>
<keyword evidence="3" id="KW-0472">Membrane</keyword>
<gene>
    <name evidence="4" type="ORF">NC653_020613</name>
</gene>
<comment type="similarity">
    <text evidence="1">Belongs to the 'GDSL' lipolytic enzyme family.</text>
</comment>
<dbReference type="AlphaFoldDB" id="A0AAD6ML68"/>
<organism evidence="4 5">
    <name type="scientific">Populus alba x Populus x berolinensis</name>
    <dbReference type="NCBI Taxonomy" id="444605"/>
    <lineage>
        <taxon>Eukaryota</taxon>
        <taxon>Viridiplantae</taxon>
        <taxon>Streptophyta</taxon>
        <taxon>Embryophyta</taxon>
        <taxon>Tracheophyta</taxon>
        <taxon>Spermatophyta</taxon>
        <taxon>Magnoliopsida</taxon>
        <taxon>eudicotyledons</taxon>
        <taxon>Gunneridae</taxon>
        <taxon>Pentapetalae</taxon>
        <taxon>rosids</taxon>
        <taxon>fabids</taxon>
        <taxon>Malpighiales</taxon>
        <taxon>Salicaceae</taxon>
        <taxon>Saliceae</taxon>
        <taxon>Populus</taxon>
    </lineage>
</organism>
<dbReference type="Proteomes" id="UP001164929">
    <property type="component" value="Chromosome 8"/>
</dbReference>
<dbReference type="InterPro" id="IPR050592">
    <property type="entry name" value="GDSL_lipolytic_enzyme"/>
</dbReference>
<dbReference type="Pfam" id="PF00657">
    <property type="entry name" value="Lipase_GDSL"/>
    <property type="match status" value="2"/>
</dbReference>
<dbReference type="PANTHER" id="PTHR45642">
    <property type="entry name" value="GDSL ESTERASE/LIPASE EXL3"/>
    <property type="match status" value="1"/>
</dbReference>
<evidence type="ECO:0000256" key="3">
    <source>
        <dbReference type="SAM" id="Phobius"/>
    </source>
</evidence>
<dbReference type="Gene3D" id="3.40.50.1110">
    <property type="entry name" value="SGNH hydrolase"/>
    <property type="match status" value="2"/>
</dbReference>
<keyword evidence="3" id="KW-0812">Transmembrane</keyword>
<accession>A0AAD6ML68</accession>
<evidence type="ECO:0000313" key="4">
    <source>
        <dbReference type="EMBL" id="KAJ6987406.1"/>
    </source>
</evidence>
<dbReference type="GO" id="GO:0016788">
    <property type="term" value="F:hydrolase activity, acting on ester bonds"/>
    <property type="evidence" value="ECO:0007669"/>
    <property type="project" value="InterPro"/>
</dbReference>